<evidence type="ECO:0000256" key="1">
    <source>
        <dbReference type="SAM" id="MobiDB-lite"/>
    </source>
</evidence>
<accession>A0ABY6LQC1</accession>
<keyword evidence="3" id="KW-1185">Reference proteome</keyword>
<proteinExistence type="predicted"/>
<feature type="compositionally biased region" description="Low complexity" evidence="1">
    <location>
        <begin position="93"/>
        <end position="138"/>
    </location>
</feature>
<evidence type="ECO:0000313" key="2">
    <source>
        <dbReference type="EMBL" id="UYV83049.1"/>
    </source>
</evidence>
<dbReference type="Proteomes" id="UP001235939">
    <property type="component" value="Chromosome 22"/>
</dbReference>
<protein>
    <submittedName>
        <fullName evidence="2">Uncharacterized protein</fullName>
    </submittedName>
</protein>
<organism evidence="2 3">
    <name type="scientific">Cordylochernes scorpioides</name>
    <dbReference type="NCBI Taxonomy" id="51811"/>
    <lineage>
        <taxon>Eukaryota</taxon>
        <taxon>Metazoa</taxon>
        <taxon>Ecdysozoa</taxon>
        <taxon>Arthropoda</taxon>
        <taxon>Chelicerata</taxon>
        <taxon>Arachnida</taxon>
        <taxon>Pseudoscorpiones</taxon>
        <taxon>Cheliferoidea</taxon>
        <taxon>Chernetidae</taxon>
        <taxon>Cordylochernes</taxon>
    </lineage>
</organism>
<name>A0ABY6LQC1_9ARAC</name>
<reference evidence="2 3" key="1">
    <citation type="submission" date="2022-03" db="EMBL/GenBank/DDBJ databases">
        <title>A chromosomal length assembly of Cordylochernes scorpioides.</title>
        <authorList>
            <person name="Zeh D."/>
            <person name="Zeh J."/>
        </authorList>
    </citation>
    <scope>NUCLEOTIDE SEQUENCE [LARGE SCALE GENOMIC DNA]</scope>
    <source>
        <strain evidence="2">IN4F17</strain>
        <tissue evidence="2">Whole Body</tissue>
    </source>
</reference>
<sequence length="266" mass="29394">MLSNLSSIVCRRCLRMKGATLSKDCDLIQETRPPRDKLPHMALRNISNAYLYNEKGLFNDITGFWHTCKCMTTSAEGNSRTIQTIHVTPPNPAASSPAESCPVLSQNTTATKPSTPAPSTSVLPSLLAPSSTTTSPTADPAKDQAKTALTMGSSVPKPQTIQLPQPTLQKVEDLFKVLDADSFLEPLYRDYYRCEIEEAVVCPTKREDVFAFLSPEQISALKKFLDKAIAHVGDKDSDLGKRLSDFRTECDIERDESQWYSSDTND</sequence>
<feature type="region of interest" description="Disordered" evidence="1">
    <location>
        <begin position="89"/>
        <end position="162"/>
    </location>
</feature>
<gene>
    <name evidence="2" type="ORF">LAZ67_22001965</name>
</gene>
<evidence type="ECO:0000313" key="3">
    <source>
        <dbReference type="Proteomes" id="UP001235939"/>
    </source>
</evidence>
<dbReference type="EMBL" id="CP092884">
    <property type="protein sequence ID" value="UYV83049.1"/>
    <property type="molecule type" value="Genomic_DNA"/>
</dbReference>